<name>A0ABN7UCY7_GIGMA</name>
<dbReference type="Proteomes" id="UP000789901">
    <property type="component" value="Unassembled WGS sequence"/>
</dbReference>
<evidence type="ECO:0000313" key="2">
    <source>
        <dbReference type="Proteomes" id="UP000789901"/>
    </source>
</evidence>
<comment type="caution">
    <text evidence="1">The sequence shown here is derived from an EMBL/GenBank/DDBJ whole genome shotgun (WGS) entry which is preliminary data.</text>
</comment>
<accession>A0ABN7UCY7</accession>
<reference evidence="1 2" key="1">
    <citation type="submission" date="2021-06" db="EMBL/GenBank/DDBJ databases">
        <authorList>
            <person name="Kallberg Y."/>
            <person name="Tangrot J."/>
            <person name="Rosling A."/>
        </authorList>
    </citation>
    <scope>NUCLEOTIDE SEQUENCE [LARGE SCALE GENOMIC DNA]</scope>
    <source>
        <strain evidence="1 2">120-4 pot B 10/14</strain>
    </source>
</reference>
<protein>
    <submittedName>
        <fullName evidence="1">22957_t:CDS:1</fullName>
    </submittedName>
</protein>
<evidence type="ECO:0000313" key="1">
    <source>
        <dbReference type="EMBL" id="CAG8565724.1"/>
    </source>
</evidence>
<proteinExistence type="predicted"/>
<feature type="non-terminal residue" evidence="1">
    <location>
        <position position="1"/>
    </location>
</feature>
<dbReference type="EMBL" id="CAJVQB010002195">
    <property type="protein sequence ID" value="CAG8565724.1"/>
    <property type="molecule type" value="Genomic_DNA"/>
</dbReference>
<organism evidence="1 2">
    <name type="scientific">Gigaspora margarita</name>
    <dbReference type="NCBI Taxonomy" id="4874"/>
    <lineage>
        <taxon>Eukaryota</taxon>
        <taxon>Fungi</taxon>
        <taxon>Fungi incertae sedis</taxon>
        <taxon>Mucoromycota</taxon>
        <taxon>Glomeromycotina</taxon>
        <taxon>Glomeromycetes</taxon>
        <taxon>Diversisporales</taxon>
        <taxon>Gigasporaceae</taxon>
        <taxon>Gigaspora</taxon>
    </lineage>
</organism>
<keyword evidence="2" id="KW-1185">Reference proteome</keyword>
<gene>
    <name evidence="1" type="ORF">GMARGA_LOCUS5235</name>
</gene>
<sequence>SKLLDQPKAVINIANWVSNPDMDLDFFQTRNTLIAPFILSRIECMQEIFLMESLL</sequence>